<reference evidence="2 3" key="1">
    <citation type="submission" date="2024-09" db="EMBL/GenBank/DDBJ databases">
        <authorList>
            <person name="Sun Q."/>
            <person name="Mori K."/>
        </authorList>
    </citation>
    <scope>NUCLEOTIDE SEQUENCE [LARGE SCALE GENOMIC DNA]</scope>
    <source>
        <strain evidence="2 3">CCM 7759</strain>
    </source>
</reference>
<name>A0ABV6DV84_9BACL</name>
<dbReference type="EMBL" id="JBHLWN010000122">
    <property type="protein sequence ID" value="MFC0216570.1"/>
    <property type="molecule type" value="Genomic_DNA"/>
</dbReference>
<accession>A0ABV6DV84</accession>
<dbReference type="Proteomes" id="UP001589776">
    <property type="component" value="Unassembled WGS sequence"/>
</dbReference>
<evidence type="ECO:0000313" key="3">
    <source>
        <dbReference type="Proteomes" id="UP001589776"/>
    </source>
</evidence>
<sequence length="180" mass="18720">MLYGIAVIVIAALVGLIVLNLRGGKPAKGPAARTTPEPVKPEPGRGLKPEKPSAGEARQDAAAKSAEPEPAAAVERNVPKEPDRPAEVVHAAGAPAAAAKLTGRRLEAEEAPLPPRSRRSGTTSLNWEQSDEEYRKALRGFAGTPAAASRTADEGGAAAEPPSGVDDAYREGLRSLRRPE</sequence>
<proteinExistence type="predicted"/>
<feature type="compositionally biased region" description="Basic and acidic residues" evidence="1">
    <location>
        <begin position="77"/>
        <end position="87"/>
    </location>
</feature>
<gene>
    <name evidence="2" type="ORF">ACFFK0_29675</name>
</gene>
<feature type="compositionally biased region" description="Basic and acidic residues" evidence="1">
    <location>
        <begin position="39"/>
        <end position="61"/>
    </location>
</feature>
<evidence type="ECO:0000313" key="2">
    <source>
        <dbReference type="EMBL" id="MFC0216570.1"/>
    </source>
</evidence>
<feature type="region of interest" description="Disordered" evidence="1">
    <location>
        <begin position="24"/>
        <end position="180"/>
    </location>
</feature>
<dbReference type="RefSeq" id="WP_377474880.1">
    <property type="nucleotide sequence ID" value="NZ_JBHLWN010000122.1"/>
</dbReference>
<evidence type="ECO:0000256" key="1">
    <source>
        <dbReference type="SAM" id="MobiDB-lite"/>
    </source>
</evidence>
<feature type="compositionally biased region" description="Low complexity" evidence="1">
    <location>
        <begin position="62"/>
        <end position="73"/>
    </location>
</feature>
<organism evidence="2 3">
    <name type="scientific">Paenibacillus chartarius</name>
    <dbReference type="NCBI Taxonomy" id="747481"/>
    <lineage>
        <taxon>Bacteria</taxon>
        <taxon>Bacillati</taxon>
        <taxon>Bacillota</taxon>
        <taxon>Bacilli</taxon>
        <taxon>Bacillales</taxon>
        <taxon>Paenibacillaceae</taxon>
        <taxon>Paenibacillus</taxon>
    </lineage>
</organism>
<comment type="caution">
    <text evidence="2">The sequence shown here is derived from an EMBL/GenBank/DDBJ whole genome shotgun (WGS) entry which is preliminary data.</text>
</comment>
<feature type="compositionally biased region" description="Basic and acidic residues" evidence="1">
    <location>
        <begin position="167"/>
        <end position="180"/>
    </location>
</feature>
<keyword evidence="3" id="KW-1185">Reference proteome</keyword>
<protein>
    <submittedName>
        <fullName evidence="2">Uncharacterized protein</fullName>
    </submittedName>
</protein>